<sequence>MVEAPYKAVVAMGNWEEIGARRLVVANEMCSGKSFLGGGAMNSAAMVVNLVEEVEKSAAMG</sequence>
<gene>
    <name evidence="1" type="ORF">A4U43_UnF2170</name>
</gene>
<accession>A0A1R3L7C2</accession>
<organism evidence="1 2">
    <name type="scientific">Asparagus officinalis</name>
    <name type="common">Garden asparagus</name>
    <dbReference type="NCBI Taxonomy" id="4686"/>
    <lineage>
        <taxon>Eukaryota</taxon>
        <taxon>Viridiplantae</taxon>
        <taxon>Streptophyta</taxon>
        <taxon>Embryophyta</taxon>
        <taxon>Tracheophyta</taxon>
        <taxon>Spermatophyta</taxon>
        <taxon>Magnoliopsida</taxon>
        <taxon>Liliopsida</taxon>
        <taxon>Asparagales</taxon>
        <taxon>Asparagaceae</taxon>
        <taxon>Asparagoideae</taxon>
        <taxon>Asparagus</taxon>
    </lineage>
</organism>
<evidence type="ECO:0000313" key="2">
    <source>
        <dbReference type="Proteomes" id="UP000243459"/>
    </source>
</evidence>
<proteinExistence type="predicted"/>
<protein>
    <submittedName>
        <fullName evidence="1">Uncharacterized protein</fullName>
    </submittedName>
</protein>
<reference evidence="2" key="1">
    <citation type="journal article" date="2017" name="Nat. Commun.">
        <title>The asparagus genome sheds light on the origin and evolution of a young Y chromosome.</title>
        <authorList>
            <person name="Harkess A."/>
            <person name="Zhou J."/>
            <person name="Xu C."/>
            <person name="Bowers J.E."/>
            <person name="Van der Hulst R."/>
            <person name="Ayyampalayam S."/>
            <person name="Mercati F."/>
            <person name="Riccardi P."/>
            <person name="McKain M.R."/>
            <person name="Kakrana A."/>
            <person name="Tang H."/>
            <person name="Ray J."/>
            <person name="Groenendijk J."/>
            <person name="Arikit S."/>
            <person name="Mathioni S.M."/>
            <person name="Nakano M."/>
            <person name="Shan H."/>
            <person name="Telgmann-Rauber A."/>
            <person name="Kanno A."/>
            <person name="Yue Z."/>
            <person name="Chen H."/>
            <person name="Li W."/>
            <person name="Chen Y."/>
            <person name="Xu X."/>
            <person name="Zhang Y."/>
            <person name="Luo S."/>
            <person name="Chen H."/>
            <person name="Gao J."/>
            <person name="Mao Z."/>
            <person name="Pires J.C."/>
            <person name="Luo M."/>
            <person name="Kudrna D."/>
            <person name="Wing R.A."/>
            <person name="Meyers B.C."/>
            <person name="Yi K."/>
            <person name="Kong H."/>
            <person name="Lavrijsen P."/>
            <person name="Sunseri F."/>
            <person name="Falavigna A."/>
            <person name="Ye Y."/>
            <person name="Leebens-Mack J.H."/>
            <person name="Chen G."/>
        </authorList>
    </citation>
    <scope>NUCLEOTIDE SEQUENCE [LARGE SCALE GENOMIC DNA]</scope>
    <source>
        <strain evidence="2">cv. DH0086</strain>
    </source>
</reference>
<keyword evidence="2" id="KW-1185">Reference proteome</keyword>
<name>A0A1R3L7C2_ASPOF</name>
<evidence type="ECO:0000313" key="1">
    <source>
        <dbReference type="EMBL" id="ONK55515.1"/>
    </source>
</evidence>
<dbReference type="Gramene" id="ONK55515">
    <property type="protein sequence ID" value="ONK55515"/>
    <property type="gene ID" value="A4U43_UnF2170"/>
</dbReference>
<dbReference type="EMBL" id="KV863405">
    <property type="protein sequence ID" value="ONK55515.1"/>
    <property type="molecule type" value="Genomic_DNA"/>
</dbReference>
<dbReference type="AlphaFoldDB" id="A0A1R3L7C2"/>
<dbReference type="Proteomes" id="UP000243459">
    <property type="component" value="Unassembled WGS sequence"/>
</dbReference>